<dbReference type="Proteomes" id="UP000035444">
    <property type="component" value="Unassembled WGS sequence"/>
</dbReference>
<dbReference type="UniPathway" id="UPA00148"/>
<gene>
    <name evidence="7" type="ORF">WH96_00285</name>
</gene>
<keyword evidence="8" id="KW-1185">Reference proteome</keyword>
<sequence>MTSEANTGAWLTILGIGEEGLDSLTPVARRLLDQAKVLVGGERHLAMLGEDPREQINWSSPFSSMVEKILSRRGESICILASGDPMCFGVGATFSKRIPACEMLVVPGISSYSLACSRLGWAMMDVDMLTLHGRPLSLLHPHVQPGAQLLMLSENGTTPAEVASLLTDRGFGDSKITVLEHMGGEKEQVLDGVAHCWSYPACADLNTIAVECIATHRAEVLPTVPGLPDDAFVHDGQLTKKIVRSSTLSALMPMTGQVLWDLGAGCGSISIEWMRAAQGTKAVAIERDQERLSSIAANAQALGTPFLSIKEGELLSVLGELMKEEQRPDAIFVGGGATSDGLFDICWKALKPGGRFVANVVTLEGEMKLFEWHKKVGGELNRISINQASPIGPYHGWRAAMPVTQYAVTKRYDG</sequence>
<name>A0A0H2MZD9_9PROT</name>
<dbReference type="InterPro" id="IPR035996">
    <property type="entry name" value="4pyrrol_Methylase_sf"/>
</dbReference>
<dbReference type="InterPro" id="IPR006365">
    <property type="entry name" value="Cbl_synth_CobL"/>
</dbReference>
<proteinExistence type="predicted"/>
<protein>
    <submittedName>
        <fullName evidence="7">Precorrin-6Y C5,15-methyltransferase</fullName>
    </submittedName>
</protein>
<evidence type="ECO:0000256" key="3">
    <source>
        <dbReference type="ARBA" id="ARBA00022603"/>
    </source>
</evidence>
<evidence type="ECO:0000256" key="2">
    <source>
        <dbReference type="ARBA" id="ARBA00022573"/>
    </source>
</evidence>
<dbReference type="GO" id="GO:0009236">
    <property type="term" value="P:cobalamin biosynthetic process"/>
    <property type="evidence" value="ECO:0007669"/>
    <property type="project" value="UniProtKB-UniPathway"/>
</dbReference>
<keyword evidence="4 7" id="KW-0808">Transferase</keyword>
<reference evidence="7 8" key="1">
    <citation type="submission" date="2015-03" db="EMBL/GenBank/DDBJ databases">
        <title>Genome Sequence of Kiloniella spongiae MEBiC09566, isolated from a marine sponge.</title>
        <authorList>
            <person name="Shao Z."/>
            <person name="Wang L."/>
            <person name="Li X."/>
        </authorList>
    </citation>
    <scope>NUCLEOTIDE SEQUENCE [LARGE SCALE GENOMIC DNA]</scope>
    <source>
        <strain evidence="7 8">MEBiC09566</strain>
    </source>
</reference>
<dbReference type="Gene3D" id="3.40.50.150">
    <property type="entry name" value="Vaccinia Virus protein VP39"/>
    <property type="match status" value="1"/>
</dbReference>
<evidence type="ECO:0000313" key="8">
    <source>
        <dbReference type="Proteomes" id="UP000035444"/>
    </source>
</evidence>
<dbReference type="InterPro" id="IPR012818">
    <property type="entry name" value="CbiE"/>
</dbReference>
<evidence type="ECO:0000256" key="1">
    <source>
        <dbReference type="ARBA" id="ARBA00004953"/>
    </source>
</evidence>
<dbReference type="GO" id="GO:0008276">
    <property type="term" value="F:protein methyltransferase activity"/>
    <property type="evidence" value="ECO:0007669"/>
    <property type="project" value="InterPro"/>
</dbReference>
<keyword evidence="5" id="KW-0949">S-adenosyl-L-methionine</keyword>
<comment type="caution">
    <text evidence="7">The sequence shown here is derived from an EMBL/GenBank/DDBJ whole genome shotgun (WGS) entry which is preliminary data.</text>
</comment>
<dbReference type="SUPFAM" id="SSF53790">
    <property type="entry name" value="Tetrapyrrole methylase"/>
    <property type="match status" value="1"/>
</dbReference>
<dbReference type="Gene3D" id="3.40.1010.10">
    <property type="entry name" value="Cobalt-precorrin-4 Transmethylase, Domain 1"/>
    <property type="match status" value="1"/>
</dbReference>
<dbReference type="InterPro" id="IPR014008">
    <property type="entry name" value="Cbl_synth_MTase_CbiT"/>
</dbReference>
<dbReference type="InterPro" id="IPR000878">
    <property type="entry name" value="4pyrrol_Mease"/>
</dbReference>
<dbReference type="GO" id="GO:0032259">
    <property type="term" value="P:methylation"/>
    <property type="evidence" value="ECO:0007669"/>
    <property type="project" value="UniProtKB-KW"/>
</dbReference>
<dbReference type="NCBIfam" id="TIGR02469">
    <property type="entry name" value="CbiT"/>
    <property type="match status" value="1"/>
</dbReference>
<dbReference type="CDD" id="cd11644">
    <property type="entry name" value="Precorrin-6Y-MT"/>
    <property type="match status" value="1"/>
</dbReference>
<dbReference type="NCBIfam" id="TIGR02467">
    <property type="entry name" value="CbiE"/>
    <property type="match status" value="1"/>
</dbReference>
<dbReference type="PATRIC" id="fig|1489064.4.peg.966"/>
<dbReference type="SUPFAM" id="SSF53335">
    <property type="entry name" value="S-adenosyl-L-methionine-dependent methyltransferases"/>
    <property type="match status" value="1"/>
</dbReference>
<dbReference type="CDD" id="cd02440">
    <property type="entry name" value="AdoMet_MTases"/>
    <property type="match status" value="1"/>
</dbReference>
<dbReference type="InterPro" id="IPR029063">
    <property type="entry name" value="SAM-dependent_MTases_sf"/>
</dbReference>
<dbReference type="InterPro" id="IPR014777">
    <property type="entry name" value="4pyrrole_Mease_sub1"/>
</dbReference>
<dbReference type="PANTHER" id="PTHR43182:SF1">
    <property type="entry name" value="COBALT-PRECORRIN-7 C(5)-METHYLTRANSFERASE"/>
    <property type="match status" value="1"/>
</dbReference>
<dbReference type="PANTHER" id="PTHR43182">
    <property type="entry name" value="COBALT-PRECORRIN-6B C(15)-METHYLTRANSFERASE (DECARBOXYLATING)"/>
    <property type="match status" value="1"/>
</dbReference>
<organism evidence="7 8">
    <name type="scientific">Kiloniella spongiae</name>
    <dbReference type="NCBI Taxonomy" id="1489064"/>
    <lineage>
        <taxon>Bacteria</taxon>
        <taxon>Pseudomonadati</taxon>
        <taxon>Pseudomonadota</taxon>
        <taxon>Alphaproteobacteria</taxon>
        <taxon>Rhodospirillales</taxon>
        <taxon>Kiloniellaceae</taxon>
        <taxon>Kiloniella</taxon>
    </lineage>
</organism>
<dbReference type="InterPro" id="IPR050714">
    <property type="entry name" value="Cobalamin_biosynth_MTase"/>
</dbReference>
<evidence type="ECO:0000313" key="7">
    <source>
        <dbReference type="EMBL" id="KLN62025.1"/>
    </source>
</evidence>
<evidence type="ECO:0000256" key="5">
    <source>
        <dbReference type="ARBA" id="ARBA00022691"/>
    </source>
</evidence>
<dbReference type="EMBL" id="LAQL01000002">
    <property type="protein sequence ID" value="KLN62025.1"/>
    <property type="molecule type" value="Genomic_DNA"/>
</dbReference>
<evidence type="ECO:0000256" key="4">
    <source>
        <dbReference type="ARBA" id="ARBA00022679"/>
    </source>
</evidence>
<dbReference type="OrthoDB" id="9787825at2"/>
<comment type="pathway">
    <text evidence="1">Cofactor biosynthesis; adenosylcobalamin biosynthesis.</text>
</comment>
<dbReference type="PIRSF" id="PIRSF036428">
    <property type="entry name" value="CobL"/>
    <property type="match status" value="1"/>
</dbReference>
<dbReference type="RefSeq" id="WP_047762155.1">
    <property type="nucleotide sequence ID" value="NZ_LAQL01000002.1"/>
</dbReference>
<accession>A0A0H2MZD9</accession>
<dbReference type="AlphaFoldDB" id="A0A0H2MZD9"/>
<evidence type="ECO:0000259" key="6">
    <source>
        <dbReference type="Pfam" id="PF00590"/>
    </source>
</evidence>
<keyword evidence="2" id="KW-0169">Cobalamin biosynthesis</keyword>
<dbReference type="Pfam" id="PF00590">
    <property type="entry name" value="TP_methylase"/>
    <property type="match status" value="1"/>
</dbReference>
<dbReference type="STRING" id="1489064.WH96_00285"/>
<feature type="domain" description="Tetrapyrrole methylase" evidence="6">
    <location>
        <begin position="11"/>
        <end position="192"/>
    </location>
</feature>
<keyword evidence="3 7" id="KW-0489">Methyltransferase</keyword>